<dbReference type="PANTHER" id="PTHR46219">
    <property type="entry name" value="PROTEIN CBG11138"/>
    <property type="match status" value="1"/>
</dbReference>
<evidence type="ECO:0000313" key="7">
    <source>
        <dbReference type="Proteomes" id="UP001432027"/>
    </source>
</evidence>
<dbReference type="Pfam" id="PF01549">
    <property type="entry name" value="ShK"/>
    <property type="match status" value="2"/>
</dbReference>
<comment type="caution">
    <text evidence="3">Lacks conserved residue(s) required for the propagation of feature annotation.</text>
</comment>
<name>A0AAV5TLF1_9BILA</name>
<dbReference type="FunFam" id="1.10.10.1940:FF:000002">
    <property type="entry name" value="PHAryngeal gland Toxin-related"/>
    <property type="match status" value="2"/>
</dbReference>
<feature type="chain" id="PRO_5043820405" description="ShKT domain-containing protein" evidence="4">
    <location>
        <begin position="18"/>
        <end position="194"/>
    </location>
</feature>
<evidence type="ECO:0000259" key="5">
    <source>
        <dbReference type="PROSITE" id="PS51670"/>
    </source>
</evidence>
<dbReference type="AlphaFoldDB" id="A0AAV5TLF1"/>
<feature type="non-terminal residue" evidence="6">
    <location>
        <position position="1"/>
    </location>
</feature>
<dbReference type="Gene3D" id="1.10.10.1940">
    <property type="match status" value="2"/>
</dbReference>
<dbReference type="Proteomes" id="UP001432027">
    <property type="component" value="Unassembled WGS sequence"/>
</dbReference>
<sequence length="194" mass="19716">LIMNFLLLALLPAMAVATTLYAGCDNIEKALCIFGDDDCVANAFPAGTKCNSAAGVPLVVDGLATGCCDAPATTTTAATTVAGSVTTASTGTCVDKLNPLTGVSDCPARANLCTDSVYLDVMKDQCPRTCGFCTGTGTGTGTGTNSTITNCVDRINPNTGISDCPTMKAYCNNTIYLPLMRIQCPASCGFCTSG</sequence>
<dbReference type="PROSITE" id="PS51670">
    <property type="entry name" value="SHKT"/>
    <property type="match status" value="2"/>
</dbReference>
<dbReference type="EMBL" id="BTSX01000004">
    <property type="protein sequence ID" value="GMS95146.1"/>
    <property type="molecule type" value="Genomic_DNA"/>
</dbReference>
<keyword evidence="2" id="KW-1015">Disulfide bond</keyword>
<feature type="signal peptide" evidence="4">
    <location>
        <begin position="1"/>
        <end position="17"/>
    </location>
</feature>
<dbReference type="InterPro" id="IPR003582">
    <property type="entry name" value="ShKT_dom"/>
</dbReference>
<reference evidence="6" key="1">
    <citation type="submission" date="2023-10" db="EMBL/GenBank/DDBJ databases">
        <title>Genome assembly of Pristionchus species.</title>
        <authorList>
            <person name="Yoshida K."/>
            <person name="Sommer R.J."/>
        </authorList>
    </citation>
    <scope>NUCLEOTIDE SEQUENCE</scope>
    <source>
        <strain evidence="6">RS0144</strain>
    </source>
</reference>
<evidence type="ECO:0000256" key="1">
    <source>
        <dbReference type="ARBA" id="ARBA00022729"/>
    </source>
</evidence>
<comment type="caution">
    <text evidence="6">The sequence shown here is derived from an EMBL/GenBank/DDBJ whole genome shotgun (WGS) entry which is preliminary data.</text>
</comment>
<feature type="domain" description="ShKT" evidence="5">
    <location>
        <begin position="151"/>
        <end position="191"/>
    </location>
</feature>
<evidence type="ECO:0000256" key="4">
    <source>
        <dbReference type="SAM" id="SignalP"/>
    </source>
</evidence>
<gene>
    <name evidence="6" type="ORF">PENTCL1PPCAC_17321</name>
</gene>
<keyword evidence="7" id="KW-1185">Reference proteome</keyword>
<accession>A0AAV5TLF1</accession>
<dbReference type="SMART" id="SM00254">
    <property type="entry name" value="ShKT"/>
    <property type="match status" value="2"/>
</dbReference>
<proteinExistence type="predicted"/>
<feature type="domain" description="ShKT" evidence="5">
    <location>
        <begin position="93"/>
        <end position="133"/>
    </location>
</feature>
<organism evidence="6 7">
    <name type="scientific">Pristionchus entomophagus</name>
    <dbReference type="NCBI Taxonomy" id="358040"/>
    <lineage>
        <taxon>Eukaryota</taxon>
        <taxon>Metazoa</taxon>
        <taxon>Ecdysozoa</taxon>
        <taxon>Nematoda</taxon>
        <taxon>Chromadorea</taxon>
        <taxon>Rhabditida</taxon>
        <taxon>Rhabditina</taxon>
        <taxon>Diplogasteromorpha</taxon>
        <taxon>Diplogasteroidea</taxon>
        <taxon>Neodiplogasteridae</taxon>
        <taxon>Pristionchus</taxon>
    </lineage>
</organism>
<dbReference type="PANTHER" id="PTHR46219:SF5">
    <property type="entry name" value="SHKT DOMAIN-CONTAINING PROTEIN"/>
    <property type="match status" value="1"/>
</dbReference>
<protein>
    <recommendedName>
        <fullName evidence="5">ShKT domain-containing protein</fullName>
    </recommendedName>
</protein>
<keyword evidence="1 4" id="KW-0732">Signal</keyword>
<evidence type="ECO:0000256" key="3">
    <source>
        <dbReference type="PROSITE-ProRule" id="PRU01005"/>
    </source>
</evidence>
<evidence type="ECO:0000313" key="6">
    <source>
        <dbReference type="EMBL" id="GMS95146.1"/>
    </source>
</evidence>
<evidence type="ECO:0000256" key="2">
    <source>
        <dbReference type="ARBA" id="ARBA00023157"/>
    </source>
</evidence>